<dbReference type="NCBIfam" id="TIGR01414">
    <property type="entry name" value="autotrans_barl"/>
    <property type="match status" value="1"/>
</dbReference>
<dbReference type="RefSeq" id="WP_167667402.1">
    <property type="nucleotide sequence ID" value="NZ_JACCEV010000004.1"/>
</dbReference>
<dbReference type="InterPro" id="IPR036709">
    <property type="entry name" value="Autotransporte_beta_dom_sf"/>
</dbReference>
<dbReference type="GO" id="GO:0019867">
    <property type="term" value="C:outer membrane"/>
    <property type="evidence" value="ECO:0007669"/>
    <property type="project" value="InterPro"/>
</dbReference>
<dbReference type="EMBL" id="JACCEV010000004">
    <property type="protein sequence ID" value="NYT86652.1"/>
    <property type="molecule type" value="Genomic_DNA"/>
</dbReference>
<dbReference type="InterPro" id="IPR005546">
    <property type="entry name" value="Autotransporte_beta"/>
</dbReference>
<comment type="caution">
    <text evidence="3">The sequence shown here is derived from an EMBL/GenBank/DDBJ whole genome shotgun (WGS) entry which is preliminary data.</text>
</comment>
<gene>
    <name evidence="3" type="ORF">H0A62_13650</name>
</gene>
<feature type="domain" description="Autotransporter" evidence="2">
    <location>
        <begin position="1048"/>
        <end position="1330"/>
    </location>
</feature>
<feature type="region of interest" description="Disordered" evidence="1">
    <location>
        <begin position="53"/>
        <end position="73"/>
    </location>
</feature>
<dbReference type="InterPro" id="IPR006315">
    <property type="entry name" value="OM_autotransptr_brl_dom"/>
</dbReference>
<dbReference type="InterPro" id="IPR012332">
    <property type="entry name" value="Autotransporter_pectin_lyase_C"/>
</dbReference>
<name>A0A853H321_9BURK</name>
<accession>A0A853H321</accession>
<dbReference type="PROSITE" id="PS51208">
    <property type="entry name" value="AUTOTRANSPORTER"/>
    <property type="match status" value="1"/>
</dbReference>
<sequence>MFAQNIGSVIEASSELTVTTDKDYSYAVVAYNGGHVQLTDVEIETTGSHGRGISVGQVSPTQTPGSVPVPNVGSSVVMVDTDVTVGGEGTSTGNMTFGVYASGAGSTVNTTRGRIAATGDNYTRGIHAAKGAEVTTTDTAISTAGVNSHVVHAYVSEVDAEAGLTDDQIPVITLNGGTVTAGGDKSWGLYAQNGGQIISTAKVTTAGAGGFGAFAENQYGAGETKITLNGGSILTTGSVNEWGHGGHGVIAKHAGGIVEVNNTAITIEGDHFEYVGEDESTRLNRTQAAALLAEVGGLITTSGATITTTGDWAFGALADGVNVDGVRSKIIIDPNTTITTTKIGSSTVFARDGGQIEVTGATLKTAGQDARGLYARGSDAKVTATNVTVNTTGLYGHGAYARQGGDVSVTNSLITTSGVEASGLYSRDGSKLTADGVTVATKGNGAHGAYVRNGSEAIITGTNISTAGAGASALHTRSDSATTSGGKATATNSHFKTTGTNAHGVVLLGGSSLNMTGGSITATGAGSAGMRVHNQSTATLNGVTVVAAGSSLISSFSNPDRTQTINIGSGSDLTQNDGTLLLVSRETTDGVDGGANGTVALNLQSGSFSAGNVLDAAGSRQVTVTKASDAYWAGIVIDKTTVVVPDGGSQDYTDEEIDGSVASGEGSTITFNNGANITGSVSSGADSTTTFSGNTNIGGDVAGQQGSSASFSGATSIGGSVAGAPGSSFAFSGSSTDIGGSVAGVAGAAFSFSGPTNIGGNVVGDGASFNFGQGTPTTIAGNVGLSNGSILKGGTTSVPIQIAGDAQVGSGSTLGGNLNIAGMVSGSGTLGPGNSIGVQTYGSIGEFTGTYAAEVNAAGQSDLIRIASGDADLRGIDLVVGQENGTGGYKLNHDYTIVETAKADGISAVEGNKFASESLDASFNGVPVKLDAAKFGDNTVKIVLSPDTAAIDELRKGWTSNQNATWDGLLSAASGNALSGAVLSSPDMQDALNQLSGELHGSTQTALLNNSQLVTRTLSNRMRANLGAGLQAGAPTAQASGAVAGSMPTSNAYPLWAQVVGSWTELDDDGNAAKAKSDTAGLFIGADTEVGKGWRVGAALGFTDGDVKVNDRNSKSDVTSYTAALYGGNSWKTAKGQVNFLAGAAYTTNEVDSRRTVTVGGSQTLKADYDVNTTQLFTELGYAIPVGQASVVEPYLGLAWMSQKAKSFDEEGGSAALHGDSQTDDVTTFTLGLRGATTITTGKSEARLMAGLGWRHAAGDVDASRSMSFIQGAGDAFRVAGAPIAKNAAVVDLGAEMNVGKNTALGLSYNGQFGNGVSDNAGSVYLRVRF</sequence>
<keyword evidence="4" id="KW-1185">Reference proteome</keyword>
<dbReference type="SMART" id="SM00869">
    <property type="entry name" value="Autotransporter"/>
    <property type="match status" value="1"/>
</dbReference>
<proteinExistence type="predicted"/>
<reference evidence="3 4" key="1">
    <citation type="submission" date="2020-07" db="EMBL/GenBank/DDBJ databases">
        <title>Taxonomic revisions and descriptions of new bacterial species based on genomic comparisons in the high-G+C-content subgroup of the family Alcaligenaceae.</title>
        <authorList>
            <person name="Szabo A."/>
            <person name="Felfoldi T."/>
        </authorList>
    </citation>
    <scope>NUCLEOTIDE SEQUENCE [LARGE SCALE GENOMIC DNA]</scope>
    <source>
        <strain evidence="3 4">DSM 25667</strain>
    </source>
</reference>
<dbReference type="Pfam" id="PF03797">
    <property type="entry name" value="Autotransporter"/>
    <property type="match status" value="1"/>
</dbReference>
<evidence type="ECO:0000259" key="2">
    <source>
        <dbReference type="PROSITE" id="PS51208"/>
    </source>
</evidence>
<evidence type="ECO:0000256" key="1">
    <source>
        <dbReference type="SAM" id="MobiDB-lite"/>
    </source>
</evidence>
<feature type="compositionally biased region" description="Low complexity" evidence="1">
    <location>
        <begin position="64"/>
        <end position="73"/>
    </location>
</feature>
<dbReference type="Gene3D" id="2.40.128.130">
    <property type="entry name" value="Autotransporter beta-domain"/>
    <property type="match status" value="1"/>
</dbReference>
<dbReference type="Proteomes" id="UP000554144">
    <property type="component" value="Unassembled WGS sequence"/>
</dbReference>
<protein>
    <submittedName>
        <fullName evidence="3">Autotransporter domain-containing protein</fullName>
    </submittedName>
</protein>
<evidence type="ECO:0000313" key="3">
    <source>
        <dbReference type="EMBL" id="NYT86652.1"/>
    </source>
</evidence>
<evidence type="ECO:0000313" key="4">
    <source>
        <dbReference type="Proteomes" id="UP000554144"/>
    </source>
</evidence>
<dbReference type="Gene3D" id="2.160.20.20">
    <property type="match status" value="2"/>
</dbReference>
<dbReference type="SUPFAM" id="SSF103515">
    <property type="entry name" value="Autotransporter"/>
    <property type="match status" value="1"/>
</dbReference>
<organism evidence="3 4">
    <name type="scientific">Pollutimonas harenae</name>
    <dbReference type="NCBI Taxonomy" id="657015"/>
    <lineage>
        <taxon>Bacteria</taxon>
        <taxon>Pseudomonadati</taxon>
        <taxon>Pseudomonadota</taxon>
        <taxon>Betaproteobacteria</taxon>
        <taxon>Burkholderiales</taxon>
        <taxon>Alcaligenaceae</taxon>
        <taxon>Pollutimonas</taxon>
    </lineage>
</organism>